<dbReference type="OrthoDB" id="7873036at2"/>
<reference evidence="3 4" key="1">
    <citation type="submission" date="2015-11" db="EMBL/GenBank/DDBJ databases">
        <title>A Two-component Flavoprotein Monooxygenase System MeaXY Responsible for para-Hydroxylation of 2-Methyl-6-ethylaniline and 2,6-Diethylaniline in Sphingobium baderi DE-13.</title>
        <authorList>
            <person name="Cheng M."/>
            <person name="Meng Q."/>
            <person name="Yang Y."/>
            <person name="Chu C."/>
            <person name="Yan X."/>
            <person name="He J."/>
            <person name="Li S."/>
        </authorList>
    </citation>
    <scope>NUCLEOTIDE SEQUENCE [LARGE SCALE GENOMIC DNA]</scope>
    <source>
        <strain evidence="3 4">DE-13</strain>
        <plasmid evidence="4">Plasmid pDE2</plasmid>
    </source>
</reference>
<dbReference type="Pfam" id="PF18821">
    <property type="entry name" value="LPD7"/>
    <property type="match status" value="1"/>
</dbReference>
<keyword evidence="3" id="KW-0614">Plasmid</keyword>
<dbReference type="Proteomes" id="UP000056968">
    <property type="component" value="Plasmid pDE2"/>
</dbReference>
<feature type="region of interest" description="Disordered" evidence="1">
    <location>
        <begin position="260"/>
        <end position="331"/>
    </location>
</feature>
<dbReference type="RefSeq" id="WP_017980862.1">
    <property type="nucleotide sequence ID" value="NZ_CP013266.1"/>
</dbReference>
<dbReference type="InterPro" id="IPR040677">
    <property type="entry name" value="LPD7"/>
</dbReference>
<geneLocation type="plasmid" evidence="3 4">
    <name>pDE2</name>
</geneLocation>
<protein>
    <recommendedName>
        <fullName evidence="2">Large polyvalent protein-associated domain-containing protein</fullName>
    </recommendedName>
</protein>
<feature type="compositionally biased region" description="Basic and acidic residues" evidence="1">
    <location>
        <begin position="260"/>
        <end position="273"/>
    </location>
</feature>
<sequence>MSETNSIAPSTRADTRLVVSSFSPSADYRDQEQVAIYAGKDATLIATTGNSRDPLAEDRARKLVADPDFKRLVESRAPEAKEALGVGTHIDGQGGVRLPEQMSALSRPGSEGAPDVVIAEHGADHGKDLAESLAQSASIQSALAQAAPERSTFEIPPDMAKRYSMRVVESPDGGNRRLGVFFAGDRLNPSLEIIDDRIIARDEDPETIAALVRLAQHNGWETIDVHGTPEFTKAVWEAGSRAGLTVKGYEPSFAEAERMAGLRSREEERRQEAATRGAPANAAQTAERAVQAMETVASAASESDGAVGSPEVDASAQRRPSPAAAREAGERAALDERAIVERVFERGIRELETSGDPRARAVRETASALVDQIYGAQEERAVARSTRDQDRQPQPERDAQVVREERQRSEEAKRHRDSEELADLFLHGAADTIAAEPRLANALQAQAAMEQHIAEVFKGDAMQVASETRDSRQMISDVLRRGLDVSVREPAPVRRIEPVQSSPTLER</sequence>
<evidence type="ECO:0000259" key="2">
    <source>
        <dbReference type="Pfam" id="PF18821"/>
    </source>
</evidence>
<proteinExistence type="predicted"/>
<feature type="domain" description="Large polyvalent protein-associated" evidence="2">
    <location>
        <begin position="189"/>
        <end position="258"/>
    </location>
</feature>
<dbReference type="KEGG" id="sbd:ATN00_21580"/>
<keyword evidence="4" id="KW-1185">Reference proteome</keyword>
<evidence type="ECO:0000256" key="1">
    <source>
        <dbReference type="SAM" id="MobiDB-lite"/>
    </source>
</evidence>
<dbReference type="EMBL" id="CP013266">
    <property type="protein sequence ID" value="ALR23084.1"/>
    <property type="molecule type" value="Genomic_DNA"/>
</dbReference>
<evidence type="ECO:0000313" key="3">
    <source>
        <dbReference type="EMBL" id="ALR23084.1"/>
    </source>
</evidence>
<accession>A0A0S3F634</accession>
<dbReference type="AlphaFoldDB" id="A0A0S3F634"/>
<evidence type="ECO:0000313" key="4">
    <source>
        <dbReference type="Proteomes" id="UP000056968"/>
    </source>
</evidence>
<feature type="region of interest" description="Disordered" evidence="1">
    <location>
        <begin position="379"/>
        <end position="419"/>
    </location>
</feature>
<gene>
    <name evidence="3" type="ORF">ATN00_21580</name>
</gene>
<feature type="compositionally biased region" description="Low complexity" evidence="1">
    <location>
        <begin position="313"/>
        <end position="326"/>
    </location>
</feature>
<organism evidence="3 4">
    <name type="scientific">Sphingobium baderi</name>
    <dbReference type="NCBI Taxonomy" id="1332080"/>
    <lineage>
        <taxon>Bacteria</taxon>
        <taxon>Pseudomonadati</taxon>
        <taxon>Pseudomonadota</taxon>
        <taxon>Alphaproteobacteria</taxon>
        <taxon>Sphingomonadales</taxon>
        <taxon>Sphingomonadaceae</taxon>
        <taxon>Sphingobium</taxon>
    </lineage>
</organism>
<name>A0A0S3F634_9SPHN</name>